<protein>
    <submittedName>
        <fullName evidence="1">Uncharacterized protein</fullName>
    </submittedName>
</protein>
<organism evidence="1 2">
    <name type="scientific">Hyalangium minutum</name>
    <dbReference type="NCBI Taxonomy" id="394096"/>
    <lineage>
        <taxon>Bacteria</taxon>
        <taxon>Pseudomonadati</taxon>
        <taxon>Myxococcota</taxon>
        <taxon>Myxococcia</taxon>
        <taxon>Myxococcales</taxon>
        <taxon>Cystobacterineae</taxon>
        <taxon>Archangiaceae</taxon>
        <taxon>Hyalangium</taxon>
    </lineage>
</organism>
<dbReference type="EMBL" id="JMCB01000001">
    <property type="protein sequence ID" value="KFE72477.1"/>
    <property type="molecule type" value="Genomic_DNA"/>
</dbReference>
<dbReference type="AlphaFoldDB" id="A0A085WXR4"/>
<name>A0A085WXR4_9BACT</name>
<evidence type="ECO:0000313" key="2">
    <source>
        <dbReference type="Proteomes" id="UP000028725"/>
    </source>
</evidence>
<gene>
    <name evidence="1" type="ORF">DB31_0740</name>
</gene>
<dbReference type="Proteomes" id="UP000028725">
    <property type="component" value="Unassembled WGS sequence"/>
</dbReference>
<comment type="caution">
    <text evidence="1">The sequence shown here is derived from an EMBL/GenBank/DDBJ whole genome shotgun (WGS) entry which is preliminary data.</text>
</comment>
<sequence length="45" mass="4853">MCLHSQVHPDPIVAGSVEGMMGGCLLKEAFPALPDPRLRPVARRV</sequence>
<accession>A0A085WXR4</accession>
<proteinExistence type="predicted"/>
<evidence type="ECO:0000313" key="1">
    <source>
        <dbReference type="EMBL" id="KFE72477.1"/>
    </source>
</evidence>
<keyword evidence="2" id="KW-1185">Reference proteome</keyword>
<reference evidence="1 2" key="1">
    <citation type="submission" date="2014-04" db="EMBL/GenBank/DDBJ databases">
        <title>Genome assembly of Hyalangium minutum DSM 14724.</title>
        <authorList>
            <person name="Sharma G."/>
            <person name="Subramanian S."/>
        </authorList>
    </citation>
    <scope>NUCLEOTIDE SEQUENCE [LARGE SCALE GENOMIC DNA]</scope>
    <source>
        <strain evidence="1 2">DSM 14724</strain>
    </source>
</reference>
<dbReference type="STRING" id="394096.DB31_0740"/>